<gene>
    <name evidence="8" type="ORF">EDEG_02382</name>
</gene>
<organism evidence="8 9">
    <name type="scientific">Edhazardia aedis (strain USNM 41457)</name>
    <name type="common">Microsporidian parasite</name>
    <dbReference type="NCBI Taxonomy" id="1003232"/>
    <lineage>
        <taxon>Eukaryota</taxon>
        <taxon>Fungi</taxon>
        <taxon>Fungi incertae sedis</taxon>
        <taxon>Microsporidia</taxon>
        <taxon>Edhazardia</taxon>
    </lineage>
</organism>
<comment type="pathway">
    <text evidence="1">Carbohydrate degradation; pentose phosphate pathway; D-xylulose 5-phosphate from D-ribulose 5-phosphate (non-oxidative stage): step 1/1.</text>
</comment>
<dbReference type="OMA" id="CHLMIED"/>
<protein>
    <recommendedName>
        <fullName evidence="2">Ribulose-phosphate 3-epimerase</fullName>
    </recommendedName>
    <alternativeName>
        <fullName evidence="7">Pentose-5-phosphate 3-epimerase</fullName>
    </alternativeName>
    <alternativeName>
        <fullName evidence="6">RPE</fullName>
    </alternativeName>
</protein>
<dbReference type="UniPathway" id="UPA00115">
    <property type="reaction ID" value="UER00411"/>
</dbReference>
<keyword evidence="3" id="KW-0479">Metal-binding</keyword>
<keyword evidence="9" id="KW-1185">Reference proteome</keyword>
<dbReference type="InterPro" id="IPR000056">
    <property type="entry name" value="Ribul_P_3_epim-like"/>
</dbReference>
<dbReference type="Gene3D" id="3.20.20.70">
    <property type="entry name" value="Aldolase class I"/>
    <property type="match status" value="1"/>
</dbReference>
<dbReference type="GO" id="GO:0006098">
    <property type="term" value="P:pentose-phosphate shunt"/>
    <property type="evidence" value="ECO:0007669"/>
    <property type="project" value="UniProtKB-UniPathway"/>
</dbReference>
<dbReference type="InterPro" id="IPR013785">
    <property type="entry name" value="Aldolase_TIM"/>
</dbReference>
<accession>J9DKZ1</accession>
<evidence type="ECO:0000256" key="3">
    <source>
        <dbReference type="ARBA" id="ARBA00022723"/>
    </source>
</evidence>
<name>J9DKZ1_EDHAE</name>
<dbReference type="OrthoDB" id="1927044at2759"/>
<dbReference type="GO" id="GO:0005975">
    <property type="term" value="P:carbohydrate metabolic process"/>
    <property type="evidence" value="ECO:0007669"/>
    <property type="project" value="InterPro"/>
</dbReference>
<keyword evidence="4" id="KW-0413">Isomerase</keyword>
<dbReference type="AlphaFoldDB" id="J9DKZ1"/>
<dbReference type="STRING" id="1003232.J9DKZ1"/>
<dbReference type="PROSITE" id="PS01086">
    <property type="entry name" value="RIBUL_P_3_EPIMER_2"/>
    <property type="match status" value="1"/>
</dbReference>
<evidence type="ECO:0000313" key="8">
    <source>
        <dbReference type="EMBL" id="EJW03260.1"/>
    </source>
</evidence>
<evidence type="ECO:0000256" key="6">
    <source>
        <dbReference type="ARBA" id="ARBA00029933"/>
    </source>
</evidence>
<dbReference type="GO" id="GO:0046872">
    <property type="term" value="F:metal ion binding"/>
    <property type="evidence" value="ECO:0007669"/>
    <property type="project" value="UniProtKB-KW"/>
</dbReference>
<keyword evidence="5" id="KW-0170">Cobalt</keyword>
<evidence type="ECO:0000313" key="9">
    <source>
        <dbReference type="Proteomes" id="UP000003163"/>
    </source>
</evidence>
<dbReference type="PANTHER" id="PTHR11749">
    <property type="entry name" value="RIBULOSE-5-PHOSPHATE-3-EPIMERASE"/>
    <property type="match status" value="1"/>
</dbReference>
<reference evidence="8 9" key="1">
    <citation type="submission" date="2011-08" db="EMBL/GenBank/DDBJ databases">
        <authorList>
            <person name="Liu Z.J."/>
            <person name="Shi F.L."/>
            <person name="Lu J.Q."/>
            <person name="Li M."/>
            <person name="Wang Z.L."/>
        </authorList>
    </citation>
    <scope>NUCLEOTIDE SEQUENCE [LARGE SCALE GENOMIC DNA]</scope>
    <source>
        <strain evidence="8 9">USNM 41457</strain>
    </source>
</reference>
<comment type="caution">
    <text evidence="8">The sequence shown here is derived from an EMBL/GenBank/DDBJ whole genome shotgun (WGS) entry which is preliminary data.</text>
</comment>
<evidence type="ECO:0000256" key="1">
    <source>
        <dbReference type="ARBA" id="ARBA00005016"/>
    </source>
</evidence>
<dbReference type="Pfam" id="PF00834">
    <property type="entry name" value="Ribul_P_3_epim"/>
    <property type="match status" value="1"/>
</dbReference>
<dbReference type="SUPFAM" id="SSF51366">
    <property type="entry name" value="Ribulose-phoshate binding barrel"/>
    <property type="match status" value="1"/>
</dbReference>
<evidence type="ECO:0000256" key="4">
    <source>
        <dbReference type="ARBA" id="ARBA00023235"/>
    </source>
</evidence>
<sequence length="157" mass="17907">MNYDFNFDIHIMVNSPINIIKKLNLTNKTTVIVHNECGGVEESVNFLKSLNIPVGIAFNPESDISLRYHEIVKKILLMTVIPGFGGQKMIKKCVNKIDVVKRIYNDNVFVGVDGGVNLKTIHMISKSDFFVVGSEFFRSVDKGSYILDLKREYYRNK</sequence>
<dbReference type="Proteomes" id="UP000003163">
    <property type="component" value="Unassembled WGS sequence"/>
</dbReference>
<dbReference type="FunCoup" id="J9DKZ1">
    <property type="interactions" value="130"/>
</dbReference>
<dbReference type="InParanoid" id="J9DKZ1"/>
<evidence type="ECO:0000256" key="5">
    <source>
        <dbReference type="ARBA" id="ARBA00023285"/>
    </source>
</evidence>
<dbReference type="InterPro" id="IPR011060">
    <property type="entry name" value="RibuloseP-bd_barrel"/>
</dbReference>
<evidence type="ECO:0000256" key="2">
    <source>
        <dbReference type="ARBA" id="ARBA00013920"/>
    </source>
</evidence>
<dbReference type="EMBL" id="AFBI03000042">
    <property type="protein sequence ID" value="EJW03260.1"/>
    <property type="molecule type" value="Genomic_DNA"/>
</dbReference>
<proteinExistence type="predicted"/>
<dbReference type="GO" id="GO:0016857">
    <property type="term" value="F:racemase and epimerase activity, acting on carbohydrates and derivatives"/>
    <property type="evidence" value="ECO:0007669"/>
    <property type="project" value="InterPro"/>
</dbReference>
<evidence type="ECO:0000256" key="7">
    <source>
        <dbReference type="ARBA" id="ARBA00030599"/>
    </source>
</evidence>
<dbReference type="VEuPathDB" id="MicrosporidiaDB:EDEG_02382"/>
<reference evidence="9" key="2">
    <citation type="submission" date="2015-07" db="EMBL/GenBank/DDBJ databases">
        <title>Contrasting host-pathogen interactions and genome evolution in two generalist and specialist microsporidian pathogens of mosquitoes.</title>
        <authorList>
            <consortium name="The Broad Institute Genomics Platform"/>
            <consortium name="The Broad Institute Genome Sequencing Center for Infectious Disease"/>
            <person name="Cuomo C.A."/>
            <person name="Sanscrainte N.D."/>
            <person name="Goldberg J.M."/>
            <person name="Heiman D."/>
            <person name="Young S."/>
            <person name="Zeng Q."/>
            <person name="Becnel J.J."/>
            <person name="Birren B.W."/>
        </authorList>
    </citation>
    <scope>NUCLEOTIDE SEQUENCE [LARGE SCALE GENOMIC DNA]</scope>
    <source>
        <strain evidence="9">USNM 41457</strain>
    </source>
</reference>
<dbReference type="HOGENOM" id="CLU_054856_2_2_1"/>